<protein>
    <submittedName>
        <fullName evidence="2">DUF1801 domain-containing protein</fullName>
    </submittedName>
</protein>
<keyword evidence="3" id="KW-1185">Reference proteome</keyword>
<dbReference type="Pfam" id="PF08818">
    <property type="entry name" value="DUF1801"/>
    <property type="match status" value="1"/>
</dbReference>
<dbReference type="RefSeq" id="WP_314509714.1">
    <property type="nucleotide sequence ID" value="NZ_JASJOU010000001.1"/>
</dbReference>
<dbReference type="SUPFAM" id="SSF159888">
    <property type="entry name" value="YdhG-like"/>
    <property type="match status" value="1"/>
</dbReference>
<dbReference type="AlphaFoldDB" id="A0AAE3QY58"/>
<sequence>MVTTNATTIDEYIAGFPDNIQQILNQIRATIKEAAPEAQEAIKYAMPTFVLNGNLVHFAAFKNHIGFYPAPVGIEAFKEQLSGYKGAKGSVQFPLDKPMPLKLITDIVKFRVKEALAQAKKKK</sequence>
<dbReference type="Gene3D" id="3.90.1150.200">
    <property type="match status" value="1"/>
</dbReference>
<evidence type="ECO:0000313" key="3">
    <source>
        <dbReference type="Proteomes" id="UP001232063"/>
    </source>
</evidence>
<organism evidence="2 3">
    <name type="scientific">Xanthocytophaga agilis</name>
    <dbReference type="NCBI Taxonomy" id="3048010"/>
    <lineage>
        <taxon>Bacteria</taxon>
        <taxon>Pseudomonadati</taxon>
        <taxon>Bacteroidota</taxon>
        <taxon>Cytophagia</taxon>
        <taxon>Cytophagales</taxon>
        <taxon>Rhodocytophagaceae</taxon>
        <taxon>Xanthocytophaga</taxon>
    </lineage>
</organism>
<name>A0AAE3QY58_9BACT</name>
<comment type="caution">
    <text evidence="2">The sequence shown here is derived from an EMBL/GenBank/DDBJ whole genome shotgun (WGS) entry which is preliminary data.</text>
</comment>
<dbReference type="Proteomes" id="UP001232063">
    <property type="component" value="Unassembled WGS sequence"/>
</dbReference>
<dbReference type="InterPro" id="IPR014922">
    <property type="entry name" value="YdhG-like"/>
</dbReference>
<dbReference type="EMBL" id="JASJOU010000001">
    <property type="protein sequence ID" value="MDJ1500189.1"/>
    <property type="molecule type" value="Genomic_DNA"/>
</dbReference>
<accession>A0AAE3QY58</accession>
<evidence type="ECO:0000259" key="1">
    <source>
        <dbReference type="Pfam" id="PF08818"/>
    </source>
</evidence>
<reference evidence="2" key="1">
    <citation type="submission" date="2023-05" db="EMBL/GenBank/DDBJ databases">
        <authorList>
            <person name="Zhang X."/>
        </authorList>
    </citation>
    <scope>NUCLEOTIDE SEQUENCE</scope>
    <source>
        <strain evidence="2">BD1B2-1</strain>
    </source>
</reference>
<proteinExistence type="predicted"/>
<evidence type="ECO:0000313" key="2">
    <source>
        <dbReference type="EMBL" id="MDJ1500189.1"/>
    </source>
</evidence>
<feature type="domain" description="YdhG-like" evidence="1">
    <location>
        <begin position="21"/>
        <end position="112"/>
    </location>
</feature>
<gene>
    <name evidence="2" type="ORF">QNI22_06010</name>
</gene>